<sequence>MNVPAGFWEDSRLVYAVAAAAVALLLATIWLFRRREKTGRGAGIVCLILSIALHVALIFLVPLITSNGGATTASNETQNDPSDSEISFSTFDPNLDFETTSADDESSTIAPLPINSLADFAKAAPSPQPENEPNQDPLPAEETPASKTLAPSELVAAEMVTAEMAAALSSDALSDMFDEAFAMDDSIETPEPETEASLEPAMTAEHNAAATDAPQIQSQPHLKPQPQPSPPPTTRVTDLPDASATKANVPGAIANDFAARVGQAKTIALRQTGGDENTEAAVEAALAFLCRSQRSDGAWDPAASGAGRERAPLGMTRAGAGTKCESALTGLSLLALLGAGHTHQEGQHADHVYRGLAYLIQKQKPDGSLAGDATIYANTYSHGMAALAMGEAAAITQDPSAVDATNRAIGFTRRMQNPSTGGWRYKRGDPGDLSQLGWQAMVLDAGFRAGVTLDRNSIAGIERFLLSVRMGTTGGLASYRRGEAPSRTMTAEALATRLLIGEKVPAMEIREAENYLLAQLPGVGQDNYYYWYYATLALHQLQDDAWRKWNTALKDRLLSTQRPDGSWPDTTVWGGYGGTVYTTAMATLCLEAYYRHTIRDERPQVAQESTINSSPVNRR</sequence>
<feature type="compositionally biased region" description="Pro residues" evidence="1">
    <location>
        <begin position="223"/>
        <end position="233"/>
    </location>
</feature>
<dbReference type="SUPFAM" id="SSF48239">
    <property type="entry name" value="Terpenoid cyclases/Protein prenyltransferases"/>
    <property type="match status" value="2"/>
</dbReference>
<evidence type="ECO:0000313" key="4">
    <source>
        <dbReference type="Proteomes" id="UP000316598"/>
    </source>
</evidence>
<organism evidence="3 4">
    <name type="scientific">Rubripirellula amarantea</name>
    <dbReference type="NCBI Taxonomy" id="2527999"/>
    <lineage>
        <taxon>Bacteria</taxon>
        <taxon>Pseudomonadati</taxon>
        <taxon>Planctomycetota</taxon>
        <taxon>Planctomycetia</taxon>
        <taxon>Pirellulales</taxon>
        <taxon>Pirellulaceae</taxon>
        <taxon>Rubripirellula</taxon>
    </lineage>
</organism>
<feature type="region of interest" description="Disordered" evidence="1">
    <location>
        <begin position="122"/>
        <end position="147"/>
    </location>
</feature>
<evidence type="ECO:0000256" key="2">
    <source>
        <dbReference type="SAM" id="Phobius"/>
    </source>
</evidence>
<dbReference type="RefSeq" id="WP_207310457.1">
    <property type="nucleotide sequence ID" value="NZ_SJPI01000003.1"/>
</dbReference>
<keyword evidence="2" id="KW-1133">Transmembrane helix</keyword>
<dbReference type="AlphaFoldDB" id="A0A5C5WFK2"/>
<feature type="region of interest" description="Disordered" evidence="1">
    <location>
        <begin position="208"/>
        <end position="240"/>
    </location>
</feature>
<dbReference type="CDD" id="cd00688">
    <property type="entry name" value="ISOPREN_C2_like"/>
    <property type="match status" value="1"/>
</dbReference>
<dbReference type="InterPro" id="IPR008930">
    <property type="entry name" value="Terpenoid_cyclase/PrenylTrfase"/>
</dbReference>
<evidence type="ECO:0000313" key="3">
    <source>
        <dbReference type="EMBL" id="TWT49528.1"/>
    </source>
</evidence>
<dbReference type="EMBL" id="SJPI01000003">
    <property type="protein sequence ID" value="TWT49528.1"/>
    <property type="molecule type" value="Genomic_DNA"/>
</dbReference>
<keyword evidence="2" id="KW-0472">Membrane</keyword>
<feature type="transmembrane region" description="Helical" evidence="2">
    <location>
        <begin position="44"/>
        <end position="64"/>
    </location>
</feature>
<dbReference type="Gene3D" id="1.50.10.20">
    <property type="match status" value="2"/>
</dbReference>
<comment type="caution">
    <text evidence="3">The sequence shown here is derived from an EMBL/GenBank/DDBJ whole genome shotgun (WGS) entry which is preliminary data.</text>
</comment>
<protein>
    <recommendedName>
        <fullName evidence="5">Squalene cyclase C-terminal domain-containing protein</fullName>
    </recommendedName>
</protein>
<proteinExistence type="predicted"/>
<accession>A0A5C5WFK2</accession>
<keyword evidence="4" id="KW-1185">Reference proteome</keyword>
<reference evidence="3 4" key="1">
    <citation type="submission" date="2019-02" db="EMBL/GenBank/DDBJ databases">
        <title>Deep-cultivation of Planctomycetes and their phenomic and genomic characterization uncovers novel biology.</title>
        <authorList>
            <person name="Wiegand S."/>
            <person name="Jogler M."/>
            <person name="Boedeker C."/>
            <person name="Pinto D."/>
            <person name="Vollmers J."/>
            <person name="Rivas-Marin E."/>
            <person name="Kohn T."/>
            <person name="Peeters S.H."/>
            <person name="Heuer A."/>
            <person name="Rast P."/>
            <person name="Oberbeckmann S."/>
            <person name="Bunk B."/>
            <person name="Jeske O."/>
            <person name="Meyerdierks A."/>
            <person name="Storesund J.E."/>
            <person name="Kallscheuer N."/>
            <person name="Luecker S."/>
            <person name="Lage O.M."/>
            <person name="Pohl T."/>
            <person name="Merkel B.J."/>
            <person name="Hornburger P."/>
            <person name="Mueller R.-W."/>
            <person name="Bruemmer F."/>
            <person name="Labrenz M."/>
            <person name="Spormann A.M."/>
            <person name="Op Den Camp H."/>
            <person name="Overmann J."/>
            <person name="Amann R."/>
            <person name="Jetten M.S.M."/>
            <person name="Mascher T."/>
            <person name="Medema M.H."/>
            <person name="Devos D.P."/>
            <person name="Kaster A.-K."/>
            <person name="Ovreas L."/>
            <person name="Rohde M."/>
            <person name="Galperin M.Y."/>
            <person name="Jogler C."/>
        </authorList>
    </citation>
    <scope>NUCLEOTIDE SEQUENCE [LARGE SCALE GENOMIC DNA]</scope>
    <source>
        <strain evidence="3 4">Pla22</strain>
    </source>
</reference>
<feature type="transmembrane region" description="Helical" evidence="2">
    <location>
        <begin position="12"/>
        <end position="32"/>
    </location>
</feature>
<gene>
    <name evidence="3" type="ORF">Pla22_47250</name>
</gene>
<name>A0A5C5WFK2_9BACT</name>
<evidence type="ECO:0008006" key="5">
    <source>
        <dbReference type="Google" id="ProtNLM"/>
    </source>
</evidence>
<keyword evidence="2" id="KW-0812">Transmembrane</keyword>
<evidence type="ECO:0000256" key="1">
    <source>
        <dbReference type="SAM" id="MobiDB-lite"/>
    </source>
</evidence>
<dbReference type="Proteomes" id="UP000316598">
    <property type="component" value="Unassembled WGS sequence"/>
</dbReference>